<accession>A0A7Y7WJW1</accession>
<proteinExistence type="predicted"/>
<name>A0A7Y7WJW1_9PSED</name>
<gene>
    <name evidence="1" type="ORF">HX829_27005</name>
</gene>
<dbReference type="Proteomes" id="UP000582981">
    <property type="component" value="Unassembled WGS sequence"/>
</dbReference>
<sequence length="173" mass="19460">MPERVAIDCCLPASDIGTGAGAKRARRWARLAKPYRVLTQLPIEKKRGRGLLPMSARVGDNLHVHPVTMPLCINTPLGFLAVYRLIDYDNIVLRLLLAYHSALMGRRDIERWINAGGRVLRSLFSLAQQARLSGAMREDFIANNAAAREAQERLGQQRVTEIEQLLPHQWMPA</sequence>
<dbReference type="Pfam" id="PF08900">
    <property type="entry name" value="AcaB"/>
    <property type="match status" value="1"/>
</dbReference>
<evidence type="ECO:0000313" key="2">
    <source>
        <dbReference type="Proteomes" id="UP000582981"/>
    </source>
</evidence>
<organism evidence="1 2">
    <name type="scientific">Pseudomonas gingeri</name>
    <dbReference type="NCBI Taxonomy" id="117681"/>
    <lineage>
        <taxon>Bacteria</taxon>
        <taxon>Pseudomonadati</taxon>
        <taxon>Pseudomonadota</taxon>
        <taxon>Gammaproteobacteria</taxon>
        <taxon>Pseudomonadales</taxon>
        <taxon>Pseudomonadaceae</taxon>
        <taxon>Pseudomonas</taxon>
    </lineage>
</organism>
<protein>
    <submittedName>
        <fullName evidence="1">DUF1845 family protein</fullName>
    </submittedName>
</protein>
<dbReference type="InterPro" id="IPR014996">
    <property type="entry name" value="AcaB"/>
</dbReference>
<dbReference type="EMBL" id="JACAPU010000039">
    <property type="protein sequence ID" value="NWB50138.1"/>
    <property type="molecule type" value="Genomic_DNA"/>
</dbReference>
<dbReference type="AlphaFoldDB" id="A0A7Y7WJW1"/>
<comment type="caution">
    <text evidence="1">The sequence shown here is derived from an EMBL/GenBank/DDBJ whole genome shotgun (WGS) entry which is preliminary data.</text>
</comment>
<reference evidence="1 2" key="1">
    <citation type="submission" date="2020-04" db="EMBL/GenBank/DDBJ databases">
        <title>Molecular characterization of pseudomonads from Agaricus bisporus reveal novel blotch 2 pathogens in Western Europe.</title>
        <authorList>
            <person name="Taparia T."/>
            <person name="Krijger M."/>
            <person name="Haynes E."/>
            <person name="Elpinstone J.G."/>
            <person name="Noble R."/>
            <person name="Van Der Wolf J."/>
        </authorList>
    </citation>
    <scope>NUCLEOTIDE SEQUENCE [LARGE SCALE GENOMIC DNA]</scope>
    <source>
        <strain evidence="1 2">F1001</strain>
    </source>
</reference>
<evidence type="ECO:0000313" key="1">
    <source>
        <dbReference type="EMBL" id="NWB50138.1"/>
    </source>
</evidence>